<evidence type="ECO:0000313" key="2">
    <source>
        <dbReference type="EMBL" id="KAF0699573.1"/>
    </source>
</evidence>
<dbReference type="OrthoDB" id="626167at2759"/>
<dbReference type="SUPFAM" id="SSF48452">
    <property type="entry name" value="TPR-like"/>
    <property type="match status" value="1"/>
</dbReference>
<sequence>MFQQAYENRYRALGPTNRNTYFAFRNMGQMSLLLGHYDESERIFTHCLDVTLKLQSRVNHYLNCLIWLVNLHLFFGKADEAYDFLQRAHKAAEDYPPKHKEKQSVRLSSCFYFYETRPKQTKSSVSELEDALKQADEYRDAWVGASCQSCPSSIQRSFFACPKCPKYVLRFCHACVARNMPAAFCAHDIRLAMFKPPARLLQETRLALLAQERDWPEYDKYYDAYEEFCTHEQVPDTERIVRKCQRVNGKRRRSVCSGSVTPDRNQSPRRQPPTDGTGYSFRH</sequence>
<reference evidence="3 4" key="1">
    <citation type="submission" date="2019-03" db="EMBL/GenBank/DDBJ databases">
        <authorList>
            <person name="Gaulin E."/>
            <person name="Dumas B."/>
        </authorList>
    </citation>
    <scope>NUCLEOTIDE SEQUENCE [LARGE SCALE GENOMIC DNA]</scope>
    <source>
        <strain evidence="3">CBS 568.67</strain>
    </source>
</reference>
<dbReference type="EMBL" id="VJMH01005168">
    <property type="protein sequence ID" value="KAF0699573.1"/>
    <property type="molecule type" value="Genomic_DNA"/>
</dbReference>
<dbReference type="Proteomes" id="UP000332933">
    <property type="component" value="Unassembled WGS sequence"/>
</dbReference>
<gene>
    <name evidence="3" type="primary">Aste57867_9861</name>
    <name evidence="2" type="ORF">As57867_009822</name>
    <name evidence="3" type="ORF">ASTE57867_9861</name>
</gene>
<organism evidence="3 4">
    <name type="scientific">Aphanomyces stellatus</name>
    <dbReference type="NCBI Taxonomy" id="120398"/>
    <lineage>
        <taxon>Eukaryota</taxon>
        <taxon>Sar</taxon>
        <taxon>Stramenopiles</taxon>
        <taxon>Oomycota</taxon>
        <taxon>Saprolegniomycetes</taxon>
        <taxon>Saprolegniales</taxon>
        <taxon>Verrucalvaceae</taxon>
        <taxon>Aphanomyces</taxon>
    </lineage>
</organism>
<name>A0A485KPI9_9STRA</name>
<accession>A0A485KPI9</accession>
<evidence type="ECO:0000256" key="1">
    <source>
        <dbReference type="SAM" id="MobiDB-lite"/>
    </source>
</evidence>
<dbReference type="InterPro" id="IPR011990">
    <property type="entry name" value="TPR-like_helical_dom_sf"/>
</dbReference>
<evidence type="ECO:0000313" key="3">
    <source>
        <dbReference type="EMBL" id="VFT86740.1"/>
    </source>
</evidence>
<feature type="region of interest" description="Disordered" evidence="1">
    <location>
        <begin position="254"/>
        <end position="283"/>
    </location>
</feature>
<keyword evidence="4" id="KW-1185">Reference proteome</keyword>
<proteinExistence type="predicted"/>
<feature type="compositionally biased region" description="Polar residues" evidence="1">
    <location>
        <begin position="256"/>
        <end position="269"/>
    </location>
</feature>
<evidence type="ECO:0000313" key="4">
    <source>
        <dbReference type="Proteomes" id="UP000332933"/>
    </source>
</evidence>
<dbReference type="AlphaFoldDB" id="A0A485KPI9"/>
<dbReference type="EMBL" id="CAADRA010005189">
    <property type="protein sequence ID" value="VFT86740.1"/>
    <property type="molecule type" value="Genomic_DNA"/>
</dbReference>
<reference evidence="2" key="2">
    <citation type="submission" date="2019-06" db="EMBL/GenBank/DDBJ databases">
        <title>Genomics analysis of Aphanomyces spp. identifies a new class of oomycete effector associated with host adaptation.</title>
        <authorList>
            <person name="Gaulin E."/>
        </authorList>
    </citation>
    <scope>NUCLEOTIDE SEQUENCE</scope>
    <source>
        <strain evidence="2">CBS 578.67</strain>
    </source>
</reference>
<protein>
    <submittedName>
        <fullName evidence="3">Aste57867_9861 protein</fullName>
    </submittedName>
</protein>
<dbReference type="Gene3D" id="1.25.40.10">
    <property type="entry name" value="Tetratricopeptide repeat domain"/>
    <property type="match status" value="1"/>
</dbReference>